<keyword evidence="4" id="KW-1185">Reference proteome</keyword>
<keyword evidence="3" id="KW-0031">Aminopeptidase</keyword>
<feature type="domain" description="Creatinase N-terminal" evidence="2">
    <location>
        <begin position="48"/>
        <end position="183"/>
    </location>
</feature>
<dbReference type="InterPro" id="IPR050659">
    <property type="entry name" value="Peptidase_M24B"/>
</dbReference>
<protein>
    <submittedName>
        <fullName evidence="3">Aminopeptidase P family protein</fullName>
    </submittedName>
</protein>
<dbReference type="Pfam" id="PF01321">
    <property type="entry name" value="Creatinase_N"/>
    <property type="match status" value="1"/>
</dbReference>
<dbReference type="PANTHER" id="PTHR46112:SF2">
    <property type="entry name" value="XAA-PRO AMINOPEPTIDASE P-RELATED"/>
    <property type="match status" value="1"/>
</dbReference>
<dbReference type="InterPro" id="IPR000994">
    <property type="entry name" value="Pept_M24"/>
</dbReference>
<keyword evidence="3" id="KW-0378">Hydrolase</keyword>
<dbReference type="Gene3D" id="3.40.350.10">
    <property type="entry name" value="Creatinase/prolidase N-terminal domain"/>
    <property type="match status" value="1"/>
</dbReference>
<dbReference type="Gene3D" id="3.90.230.10">
    <property type="entry name" value="Creatinase/methionine aminopeptidase superfamily"/>
    <property type="match status" value="1"/>
</dbReference>
<dbReference type="Pfam" id="PF00557">
    <property type="entry name" value="Peptidase_M24"/>
    <property type="match status" value="1"/>
</dbReference>
<dbReference type="SUPFAM" id="SSF53092">
    <property type="entry name" value="Creatinase/prolidase N-terminal domain"/>
    <property type="match status" value="1"/>
</dbReference>
<dbReference type="AlphaFoldDB" id="A0A2T4IL19"/>
<dbReference type="InterPro" id="IPR000587">
    <property type="entry name" value="Creatinase_N"/>
</dbReference>
<reference evidence="3 4" key="1">
    <citation type="submission" date="2018-03" db="EMBL/GenBank/DDBJ databases">
        <title>Genome sequence of the symbiotic type strain Mesorhizobium helmanticense CSLC115NT isolated from Lotus corniculatus nodules.</title>
        <authorList>
            <person name="Sannazzaro A.I."/>
            <person name="Torres Tejerizo G.A."/>
            <person name="Dip D."/>
            <person name="Caballero M."/>
            <person name="Pistorio M."/>
            <person name="Estrella M.J."/>
        </authorList>
    </citation>
    <scope>NUCLEOTIDE SEQUENCE [LARGE SCALE GENOMIC DNA]</scope>
    <source>
        <strain evidence="3 4">CSLC115N</strain>
    </source>
</reference>
<sequence>MVLYPPMSVFVRTKPHSPEANSVNNSTQIGESGMNHYVTSASLEHERRLNAVKQACRDRNIDVAVFTSPENICYITGLDYEGYFALHALLVSPNGKSILFARYIEAPTVSRQTTGVEFSGYTDTDDVAALITAKIVSLAGEGARVGLQRNSAATVKIDAPLQSYLPKADVIDASGIVESLREVKSPFEIEQIKRAAEISDLMVSTGLREAGEGVVENIVAAKIYGAMIAAGGQCPGFPPFVRSGDRISEPHTSWTDQPLKSGAPLLLELSGCVNRYHAPMARYGYIGSASAAAKRLAEVSHQAHLAALAALKSGCLARDVYSTWKACLDPANVSPRAPHCGYMVGLSFPPTWTGGPGVQSLHETSSMEIRESMVFHLLTWVTDGQNDHFLSDCVVVEKAGAVFLTKTSREIFEI</sequence>
<dbReference type="InterPro" id="IPR036005">
    <property type="entry name" value="Creatinase/aminopeptidase-like"/>
</dbReference>
<keyword evidence="3" id="KW-0645">Protease</keyword>
<name>A0A2T4IL19_9HYPH</name>
<evidence type="ECO:0000313" key="4">
    <source>
        <dbReference type="Proteomes" id="UP000240259"/>
    </source>
</evidence>
<evidence type="ECO:0000313" key="3">
    <source>
        <dbReference type="EMBL" id="PTE06330.1"/>
    </source>
</evidence>
<organism evidence="3 4">
    <name type="scientific">Mesorhizobium helmanticense</name>
    <dbReference type="NCBI Taxonomy" id="1776423"/>
    <lineage>
        <taxon>Bacteria</taxon>
        <taxon>Pseudomonadati</taxon>
        <taxon>Pseudomonadota</taxon>
        <taxon>Alphaproteobacteria</taxon>
        <taxon>Hyphomicrobiales</taxon>
        <taxon>Phyllobacteriaceae</taxon>
        <taxon>Mesorhizobium</taxon>
    </lineage>
</organism>
<dbReference type="InterPro" id="IPR029149">
    <property type="entry name" value="Creatin/AminoP/Spt16_N"/>
</dbReference>
<dbReference type="CDD" id="cd01066">
    <property type="entry name" value="APP_MetAP"/>
    <property type="match status" value="1"/>
</dbReference>
<dbReference type="EMBL" id="PZJX01000074">
    <property type="protein sequence ID" value="PTE06330.1"/>
    <property type="molecule type" value="Genomic_DNA"/>
</dbReference>
<dbReference type="OrthoDB" id="9761809at2"/>
<comment type="caution">
    <text evidence="3">The sequence shown here is derived from an EMBL/GenBank/DDBJ whole genome shotgun (WGS) entry which is preliminary data.</text>
</comment>
<evidence type="ECO:0000259" key="2">
    <source>
        <dbReference type="Pfam" id="PF01321"/>
    </source>
</evidence>
<dbReference type="Proteomes" id="UP000240259">
    <property type="component" value="Unassembled WGS sequence"/>
</dbReference>
<dbReference type="SUPFAM" id="SSF55920">
    <property type="entry name" value="Creatinase/aminopeptidase"/>
    <property type="match status" value="1"/>
</dbReference>
<accession>A0A2T4IL19</accession>
<evidence type="ECO:0000259" key="1">
    <source>
        <dbReference type="Pfam" id="PF00557"/>
    </source>
</evidence>
<gene>
    <name evidence="3" type="ORF">C9427_32330</name>
</gene>
<feature type="domain" description="Peptidase M24" evidence="1">
    <location>
        <begin position="190"/>
        <end position="397"/>
    </location>
</feature>
<dbReference type="GO" id="GO:0004177">
    <property type="term" value="F:aminopeptidase activity"/>
    <property type="evidence" value="ECO:0007669"/>
    <property type="project" value="UniProtKB-KW"/>
</dbReference>
<proteinExistence type="predicted"/>
<dbReference type="PANTHER" id="PTHR46112">
    <property type="entry name" value="AMINOPEPTIDASE"/>
    <property type="match status" value="1"/>
</dbReference>